<feature type="compositionally biased region" description="Basic and acidic residues" evidence="1">
    <location>
        <begin position="177"/>
        <end position="191"/>
    </location>
</feature>
<feature type="compositionally biased region" description="Basic and acidic residues" evidence="1">
    <location>
        <begin position="198"/>
        <end position="211"/>
    </location>
</feature>
<evidence type="ECO:0000313" key="4">
    <source>
        <dbReference type="Proteomes" id="UP000552644"/>
    </source>
</evidence>
<organism evidence="3 4">
    <name type="scientific">Streptosporangium saharense</name>
    <dbReference type="NCBI Taxonomy" id="1706840"/>
    <lineage>
        <taxon>Bacteria</taxon>
        <taxon>Bacillati</taxon>
        <taxon>Actinomycetota</taxon>
        <taxon>Actinomycetes</taxon>
        <taxon>Streptosporangiales</taxon>
        <taxon>Streptosporangiaceae</taxon>
        <taxon>Streptosporangium</taxon>
    </lineage>
</organism>
<evidence type="ECO:0000313" key="3">
    <source>
        <dbReference type="EMBL" id="MBB4916462.1"/>
    </source>
</evidence>
<protein>
    <submittedName>
        <fullName evidence="3">Uncharacterized protein</fullName>
    </submittedName>
</protein>
<comment type="caution">
    <text evidence="3">The sequence shown here is derived from an EMBL/GenBank/DDBJ whole genome shotgun (WGS) entry which is preliminary data.</text>
</comment>
<keyword evidence="2" id="KW-0732">Signal</keyword>
<feature type="region of interest" description="Disordered" evidence="1">
    <location>
        <begin position="22"/>
        <end position="70"/>
    </location>
</feature>
<accession>A0A7W7QMS7</accession>
<reference evidence="3 4" key="1">
    <citation type="submission" date="2020-08" db="EMBL/GenBank/DDBJ databases">
        <title>Genomic Encyclopedia of Type Strains, Phase III (KMG-III): the genomes of soil and plant-associated and newly described type strains.</title>
        <authorList>
            <person name="Whitman W."/>
        </authorList>
    </citation>
    <scope>NUCLEOTIDE SEQUENCE [LARGE SCALE GENOMIC DNA]</scope>
    <source>
        <strain evidence="3 4">CECT 8840</strain>
    </source>
</reference>
<proteinExistence type="predicted"/>
<feature type="region of interest" description="Disordered" evidence="1">
    <location>
        <begin position="122"/>
        <end position="146"/>
    </location>
</feature>
<name>A0A7W7QMS7_9ACTN</name>
<feature type="region of interest" description="Disordered" evidence="1">
    <location>
        <begin position="89"/>
        <end position="109"/>
    </location>
</feature>
<evidence type="ECO:0000256" key="1">
    <source>
        <dbReference type="SAM" id="MobiDB-lite"/>
    </source>
</evidence>
<feature type="signal peptide" evidence="2">
    <location>
        <begin position="1"/>
        <end position="19"/>
    </location>
</feature>
<feature type="chain" id="PRO_5030798273" evidence="2">
    <location>
        <begin position="20"/>
        <end position="211"/>
    </location>
</feature>
<feature type="region of interest" description="Disordered" evidence="1">
    <location>
        <begin position="167"/>
        <end position="211"/>
    </location>
</feature>
<feature type="compositionally biased region" description="Gly residues" evidence="1">
    <location>
        <begin position="98"/>
        <end position="109"/>
    </location>
</feature>
<dbReference type="Proteomes" id="UP000552644">
    <property type="component" value="Unassembled WGS sequence"/>
</dbReference>
<dbReference type="AlphaFoldDB" id="A0A7W7QMS7"/>
<gene>
    <name evidence="3" type="ORF">FHS44_003550</name>
</gene>
<sequence length="211" mass="23876">MSMMRAGLMAVLVGTAAVGAVQHSKPGHDRSTSWTVKRQGPSAGKHAGRWTTRRANQGNGRRGWHWGRGNRRSAGTEWADNWRSGWSRRSADRNTPRTGGGRGFFGDGVYGGRDGRASRRWTFERSDGRGRGYGRSGGRGDDRFSRDGRFWNDNRSRYGGRSWNDDRSWSGGRFRGRGYERGDGMTRERRAVRPPWEGSRRARQREPWTAG</sequence>
<evidence type="ECO:0000256" key="2">
    <source>
        <dbReference type="SAM" id="SignalP"/>
    </source>
</evidence>
<dbReference type="RefSeq" id="WP_184715857.1">
    <property type="nucleotide sequence ID" value="NZ_JACHJP010000003.1"/>
</dbReference>
<keyword evidence="4" id="KW-1185">Reference proteome</keyword>
<dbReference type="EMBL" id="JACHJP010000003">
    <property type="protein sequence ID" value="MBB4916462.1"/>
    <property type="molecule type" value="Genomic_DNA"/>
</dbReference>